<protein>
    <submittedName>
        <fullName evidence="5">SAM-dependent DNA methylase domain-containing protein</fullName>
    </submittedName>
</protein>
<dbReference type="GO" id="GO:0032259">
    <property type="term" value="P:methylation"/>
    <property type="evidence" value="ECO:0007669"/>
    <property type="project" value="UniProtKB-KW"/>
</dbReference>
<dbReference type="RefSeq" id="WP_207689753.1">
    <property type="nucleotide sequence ID" value="NZ_CP061799.1"/>
</dbReference>
<evidence type="ECO:0000256" key="1">
    <source>
        <dbReference type="ARBA" id="ARBA00006594"/>
    </source>
</evidence>
<sequence length="669" mass="75724">MDLYIQNSIPFDFSGQNLIDKSPAIDNVFDIKFANTIAKLESYNKHLYRPNTYLHKWWARRCGSTFRLILKHLVENPALRDYYLPGGLEGKIILDPMMGGGTTLHEAVRMGANVIGIDIDPIPVLQAKATLSHIPFKDIIDAFNKFYNSLCSNLAHYFITNCPACSQKSEIQFILYGLKRSCSCKSAIFADSIILRYESDGTTTKICPYCHDIYKDEICNCGQTTSGIIILEKSVTSCPDCGQAFCEDYEIPFYSRYTPLAVCGFCQEHGQFFKKPSALDMEKINISNTNRPDFNSGSDDFFKINSGPKSDDLIRRKIFSYLDLFSSRQLIYLQNAIDLLSDIDPLIKLNLALLVSTSLEFNCMLCGYKGGSRLRPGAVRHTFSHHAYSFPYTALENNMLFPGKTSGTLQSLFNARIRRGREWAVRPKERMPGKAKPKTVFLDGEIDAGTEVKTYKALNKGIRQFFIIQGSSASINIKSNFVDFIVTDPPYFDSVQYSDLAAFFRVWLHMFLPENADWDYDAAASAVEHNDNGHYGEILGSIFKECSRVLKKEGRLVFTFHHWNPKGWAALTIALKNAGFFLVNRYAVHSENPISVHIANLKSLKDDAILVLTLLQSESIPKWKIPKTIDKTNSQRFCEDCASILGWMLSSDMNEESIKDKWNELLKTA</sequence>
<dbReference type="CDD" id="cd06223">
    <property type="entry name" value="PRTases_typeI"/>
    <property type="match status" value="1"/>
</dbReference>
<dbReference type="Proteomes" id="UP000663720">
    <property type="component" value="Chromosome"/>
</dbReference>
<dbReference type="SUPFAM" id="SSF53335">
    <property type="entry name" value="S-adenosyl-L-methionine-dependent methyltransferases"/>
    <property type="match status" value="1"/>
</dbReference>
<dbReference type="InterPro" id="IPR000836">
    <property type="entry name" value="PRTase_dom"/>
</dbReference>
<proteinExistence type="inferred from homology"/>
<dbReference type="InterPro" id="IPR002941">
    <property type="entry name" value="DNA_methylase_N4/N6"/>
</dbReference>
<gene>
    <name evidence="5" type="ORF">dnl_64060</name>
</gene>
<dbReference type="EMBL" id="CP061799">
    <property type="protein sequence ID" value="QTA83979.1"/>
    <property type="molecule type" value="Genomic_DNA"/>
</dbReference>
<comment type="similarity">
    <text evidence="1">Belongs to the N(4)/N(6)-methyltransferase family.</text>
</comment>
<accession>A0A975BF28</accession>
<keyword evidence="2 5" id="KW-0489">Methyltransferase</keyword>
<feature type="domain" description="DNA methylase N-4/N-6" evidence="4">
    <location>
        <begin position="482"/>
        <end position="613"/>
    </location>
</feature>
<evidence type="ECO:0000256" key="3">
    <source>
        <dbReference type="ARBA" id="ARBA00022679"/>
    </source>
</evidence>
<evidence type="ECO:0000259" key="4">
    <source>
        <dbReference type="Pfam" id="PF01555"/>
    </source>
</evidence>
<keyword evidence="6" id="KW-1185">Reference proteome</keyword>
<dbReference type="AlphaFoldDB" id="A0A975BF28"/>
<name>A0A975BF28_9BACT</name>
<dbReference type="GO" id="GO:0008170">
    <property type="term" value="F:N-methyltransferase activity"/>
    <property type="evidence" value="ECO:0007669"/>
    <property type="project" value="InterPro"/>
</dbReference>
<dbReference type="Pfam" id="PF01555">
    <property type="entry name" value="N6_N4_Mtase"/>
    <property type="match status" value="1"/>
</dbReference>
<reference evidence="5" key="1">
    <citation type="journal article" date="2021" name="Microb. Physiol.">
        <title>Proteogenomic Insights into the Physiology of Marine, Sulfate-Reducing, Filamentous Desulfonema limicola and Desulfonema magnum.</title>
        <authorList>
            <person name="Schnaars V."/>
            <person name="Wohlbrand L."/>
            <person name="Scheve S."/>
            <person name="Hinrichs C."/>
            <person name="Reinhardt R."/>
            <person name="Rabus R."/>
        </authorList>
    </citation>
    <scope>NUCLEOTIDE SEQUENCE</scope>
    <source>
        <strain evidence="5">5ac10</strain>
    </source>
</reference>
<evidence type="ECO:0000313" key="6">
    <source>
        <dbReference type="Proteomes" id="UP000663720"/>
    </source>
</evidence>
<dbReference type="KEGG" id="dli:dnl_64060"/>
<dbReference type="GO" id="GO:0003677">
    <property type="term" value="F:DNA binding"/>
    <property type="evidence" value="ECO:0007669"/>
    <property type="project" value="InterPro"/>
</dbReference>
<dbReference type="Gene3D" id="3.40.50.150">
    <property type="entry name" value="Vaccinia Virus protein VP39"/>
    <property type="match status" value="2"/>
</dbReference>
<keyword evidence="3" id="KW-0808">Transferase</keyword>
<evidence type="ECO:0000256" key="2">
    <source>
        <dbReference type="ARBA" id="ARBA00022603"/>
    </source>
</evidence>
<dbReference type="InterPro" id="IPR029063">
    <property type="entry name" value="SAM-dependent_MTases_sf"/>
</dbReference>
<dbReference type="PROSITE" id="PS00092">
    <property type="entry name" value="N6_MTASE"/>
    <property type="match status" value="1"/>
</dbReference>
<evidence type="ECO:0000313" key="5">
    <source>
        <dbReference type="EMBL" id="QTA83979.1"/>
    </source>
</evidence>
<dbReference type="REBASE" id="496059">
    <property type="entry name" value="M.Dli5ac10ORF64060P"/>
</dbReference>
<dbReference type="InterPro" id="IPR002052">
    <property type="entry name" value="DNA_methylase_N6_adenine_CS"/>
</dbReference>
<organism evidence="5 6">
    <name type="scientific">Desulfonema limicola</name>
    <dbReference type="NCBI Taxonomy" id="45656"/>
    <lineage>
        <taxon>Bacteria</taxon>
        <taxon>Pseudomonadati</taxon>
        <taxon>Thermodesulfobacteriota</taxon>
        <taxon>Desulfobacteria</taxon>
        <taxon>Desulfobacterales</taxon>
        <taxon>Desulfococcaceae</taxon>
        <taxon>Desulfonema</taxon>
    </lineage>
</organism>